<comment type="caution">
    <text evidence="2">The sequence shown here is derived from an EMBL/GenBank/DDBJ whole genome shotgun (WGS) entry which is preliminary data.</text>
</comment>
<evidence type="ECO:0000313" key="3">
    <source>
        <dbReference type="Proteomes" id="UP000186583"/>
    </source>
</evidence>
<evidence type="ECO:0000313" key="2">
    <source>
        <dbReference type="EMBL" id="OLN96931.1"/>
    </source>
</evidence>
<feature type="compositionally biased region" description="Pro residues" evidence="1">
    <location>
        <begin position="551"/>
        <end position="561"/>
    </location>
</feature>
<proteinExistence type="predicted"/>
<feature type="compositionally biased region" description="Polar residues" evidence="1">
    <location>
        <begin position="527"/>
        <end position="545"/>
    </location>
</feature>
<feature type="compositionally biased region" description="Low complexity" evidence="1">
    <location>
        <begin position="594"/>
        <end position="607"/>
    </location>
</feature>
<reference evidence="2 3" key="1">
    <citation type="submission" date="2016-11" db="EMBL/GenBank/DDBJ databases">
        <title>Draft Genome Assembly of Colletotrichum chlorophyti a pathogen of herbaceous plants.</title>
        <authorList>
            <person name="Gan P."/>
            <person name="Narusaka M."/>
            <person name="Tsushima A."/>
            <person name="Narusaka Y."/>
            <person name="Takano Y."/>
            <person name="Shirasu K."/>
        </authorList>
    </citation>
    <scope>NUCLEOTIDE SEQUENCE [LARGE SCALE GENOMIC DNA]</scope>
    <source>
        <strain evidence="2 3">NTL11</strain>
    </source>
</reference>
<evidence type="ECO:0000256" key="1">
    <source>
        <dbReference type="SAM" id="MobiDB-lite"/>
    </source>
</evidence>
<feature type="compositionally biased region" description="Low complexity" evidence="1">
    <location>
        <begin position="636"/>
        <end position="653"/>
    </location>
</feature>
<dbReference type="Proteomes" id="UP000186583">
    <property type="component" value="Unassembled WGS sequence"/>
</dbReference>
<dbReference type="EMBL" id="MPGH01000012">
    <property type="protein sequence ID" value="OLN96931.1"/>
    <property type="molecule type" value="Genomic_DNA"/>
</dbReference>
<organism evidence="2 3">
    <name type="scientific">Colletotrichum chlorophyti</name>
    <dbReference type="NCBI Taxonomy" id="708187"/>
    <lineage>
        <taxon>Eukaryota</taxon>
        <taxon>Fungi</taxon>
        <taxon>Dikarya</taxon>
        <taxon>Ascomycota</taxon>
        <taxon>Pezizomycotina</taxon>
        <taxon>Sordariomycetes</taxon>
        <taxon>Hypocreomycetidae</taxon>
        <taxon>Glomerellales</taxon>
        <taxon>Glomerellaceae</taxon>
        <taxon>Colletotrichum</taxon>
    </lineage>
</organism>
<protein>
    <submittedName>
        <fullName evidence="2">Uncharacterized protein</fullName>
    </submittedName>
</protein>
<feature type="region of interest" description="Disordered" evidence="1">
    <location>
        <begin position="636"/>
        <end position="656"/>
    </location>
</feature>
<feature type="compositionally biased region" description="Low complexity" evidence="1">
    <location>
        <begin position="499"/>
        <end position="526"/>
    </location>
</feature>
<keyword evidence="3" id="KW-1185">Reference proteome</keyword>
<feature type="compositionally biased region" description="Polar residues" evidence="1">
    <location>
        <begin position="580"/>
        <end position="593"/>
    </location>
</feature>
<name>A0A1Q8S6C9_9PEZI</name>
<sequence>MAGAIQLGDVINFSKLAWDVYRFGWEKDFNATRQYAEFGRDVRGLAENLDILGRVVTQAGQSLRDQRVFSKSVRWDPSSLGEIIGDYEGTLGECCELLENNRRYRTRSGPLRNIEWNVLVAPVADRLRARIVLHNSKVLHVLKPDLLSRIREDIRLVHQDLADRITAVHHDLHRVIGVLVPDLEQALAQQARREPVELAIPPIILEGFHGAWTNDRPEGGPEPDLQEMADAFVIYYHKSTVNFNAGILVENRVPHLEQYVSLLKCVWLMRHIRESPQLSQAATSLSHWPSYIQELEDDLASQCDRFKQDLVPPSLATLTTDMLQIWPEKELPQLVDVVTKDALMEQVLDVSVQRKLQLLRRMGAEGKRFRINISGVEQGGNRNARRQDETIDFDITSVILNPLYTMPSNFGSFDVILRKDERIAQLAFTDIGDVVKFQQAITGFKAFNNYSQYNAKVSFVVSGWPEPLIEQASIQLWVPRRRDGQLVTNNEALVEQHASRSQSLASSAAGRSSRQSTLRSTLNTLNPFASSSTETAPTRNNSGGRTASAPRSPPIPSPPAMTNPFGSRPPMSIPRRPVGSGSTAGSPPNGSRQPTVSTSPSSPPSSSLYPGSWQSAARAASVSTAHSRVERTFSVSSNVSATTPPSNTSSSGSDAHTVTVSIGGHTTGTVHRRPPTPMLVLFTQNSQDKLSIVTIDIDEDTEINPDRCNCRRSGRDGAHCPIASIEQNLGKLDLRTRRFESHDDDVDWNLARLALRRRGEKDYAGAAWGKVRRISIMFPTAEERATFGGTPNLCHCSTRTKADLAQCLNKQHQGLFGFVKENGRQRLDEYHQARFVSQQDVVRGMRDDYR</sequence>
<dbReference type="OrthoDB" id="5400409at2759"/>
<feature type="region of interest" description="Disordered" evidence="1">
    <location>
        <begin position="498"/>
        <end position="612"/>
    </location>
</feature>
<gene>
    <name evidence="2" type="ORF">CCHL11_07408</name>
</gene>
<accession>A0A1Q8S6C9</accession>
<dbReference type="AlphaFoldDB" id="A0A1Q8S6C9"/>